<reference evidence="1" key="1">
    <citation type="submission" date="2023-10" db="EMBL/GenBank/DDBJ databases">
        <authorList>
            <person name="Rodriguez Cubillos JULIANA M."/>
            <person name="De Vega J."/>
        </authorList>
    </citation>
    <scope>NUCLEOTIDE SEQUENCE</scope>
</reference>
<evidence type="ECO:0000313" key="2">
    <source>
        <dbReference type="Proteomes" id="UP001177021"/>
    </source>
</evidence>
<protein>
    <submittedName>
        <fullName evidence="1">Uncharacterized protein</fullName>
    </submittedName>
</protein>
<name>A0ACB0MAA1_TRIPR</name>
<evidence type="ECO:0000313" key="1">
    <source>
        <dbReference type="EMBL" id="CAJ2678235.1"/>
    </source>
</evidence>
<gene>
    <name evidence="1" type="ORF">MILVUS5_LOCUS40558</name>
</gene>
<keyword evidence="2" id="KW-1185">Reference proteome</keyword>
<organism evidence="1 2">
    <name type="scientific">Trifolium pratense</name>
    <name type="common">Red clover</name>
    <dbReference type="NCBI Taxonomy" id="57577"/>
    <lineage>
        <taxon>Eukaryota</taxon>
        <taxon>Viridiplantae</taxon>
        <taxon>Streptophyta</taxon>
        <taxon>Embryophyta</taxon>
        <taxon>Tracheophyta</taxon>
        <taxon>Spermatophyta</taxon>
        <taxon>Magnoliopsida</taxon>
        <taxon>eudicotyledons</taxon>
        <taxon>Gunneridae</taxon>
        <taxon>Pentapetalae</taxon>
        <taxon>rosids</taxon>
        <taxon>fabids</taxon>
        <taxon>Fabales</taxon>
        <taxon>Fabaceae</taxon>
        <taxon>Papilionoideae</taxon>
        <taxon>50 kb inversion clade</taxon>
        <taxon>NPAAA clade</taxon>
        <taxon>Hologalegina</taxon>
        <taxon>IRL clade</taxon>
        <taxon>Trifolieae</taxon>
        <taxon>Trifolium</taxon>
    </lineage>
</organism>
<comment type="caution">
    <text evidence="1">The sequence shown here is derived from an EMBL/GenBank/DDBJ whole genome shotgun (WGS) entry which is preliminary data.</text>
</comment>
<accession>A0ACB0MAA1</accession>
<dbReference type="EMBL" id="CASHSV030000823">
    <property type="protein sequence ID" value="CAJ2678235.1"/>
    <property type="molecule type" value="Genomic_DNA"/>
</dbReference>
<dbReference type="Proteomes" id="UP001177021">
    <property type="component" value="Unassembled WGS sequence"/>
</dbReference>
<proteinExistence type="predicted"/>
<sequence>MLNQHRMSDSKEESLMILENMKKKKRHCDHQNEDRLTDLPDSVLLHILSFLKTKHVVQTCVLSKRWKNLWKRISTLMLHSTNFSTVKRFATFVSKVLNFRDTSTALNALDLYRHGDIEPHLLKKILNYVCSHNTHIQKLGISVNGDSGIIMSCVSSCHALTSLKLSLYPRGSNGSHTPILFPKSLNLPSLTSLNLTNFAFCGAESDCVEPFFAFTKLNSLGIRSCKVKDAQILSISSETLVNLAIEYPLEKMNLAIQTDYSSNFAEIKLSTPNLYTFSFTGDLIQKICRSGLSSVKQVNIDDSRQDDASVEHGLIIFNWLLDFANVESLTVTSTTLQILSLVPDLLDVKLPSLCNLKSLEVELTPLDEGYLSQTIKDAMLKKAAAKSDEEFFKLIKAFNARIELPPIPDGIVDFLRQNSPSAQVTYTTEFPHRFHLMEVEESDSAASPNLYG</sequence>